<feature type="region of interest" description="Disordered" evidence="1">
    <location>
        <begin position="114"/>
        <end position="155"/>
    </location>
</feature>
<gene>
    <name evidence="2" type="ORF">B0H17DRAFT_314424</name>
</gene>
<sequence length="290" mass="31802">MPACCDKCQGPRDKSCGEKHRPFQIKVNWQPRFTAEARNYEFDRASDPLECPLGCKKTWAQYGRYISITRHIKRAHKEIVLNASASTSSTISLAYVAVPMESSYEALSAELRATETDSLPSPNEPKPKRVVKSAHKRRLIVSDEESDGNSGISRSVDFAGAHKRRIIVSDEESDDNGGISRFLSFKNDGEQGSAGASDEGRRRTSRTSSPNGVIIVPRQPAVSRARIRKPVESNQVLDQVQSSPGRLGPWPSPLLGPHAENDQCSPNSGRRTVSPLPQSLSPRTPGTISI</sequence>
<keyword evidence="3" id="KW-1185">Reference proteome</keyword>
<evidence type="ECO:0000313" key="3">
    <source>
        <dbReference type="Proteomes" id="UP001221757"/>
    </source>
</evidence>
<dbReference type="Proteomes" id="UP001221757">
    <property type="component" value="Unassembled WGS sequence"/>
</dbReference>
<feature type="region of interest" description="Disordered" evidence="1">
    <location>
        <begin position="169"/>
        <end position="213"/>
    </location>
</feature>
<evidence type="ECO:0000313" key="2">
    <source>
        <dbReference type="EMBL" id="KAJ7662474.1"/>
    </source>
</evidence>
<dbReference type="AlphaFoldDB" id="A0AAD7CTE7"/>
<protein>
    <recommendedName>
        <fullName evidence="4">C2H2-type domain-containing protein</fullName>
    </recommendedName>
</protein>
<feature type="compositionally biased region" description="Polar residues" evidence="1">
    <location>
        <begin position="262"/>
        <end position="290"/>
    </location>
</feature>
<feature type="region of interest" description="Disordered" evidence="1">
    <location>
        <begin position="237"/>
        <end position="290"/>
    </location>
</feature>
<reference evidence="2" key="1">
    <citation type="submission" date="2023-03" db="EMBL/GenBank/DDBJ databases">
        <title>Massive genome expansion in bonnet fungi (Mycena s.s.) driven by repeated elements and novel gene families across ecological guilds.</title>
        <authorList>
            <consortium name="Lawrence Berkeley National Laboratory"/>
            <person name="Harder C.B."/>
            <person name="Miyauchi S."/>
            <person name="Viragh M."/>
            <person name="Kuo A."/>
            <person name="Thoen E."/>
            <person name="Andreopoulos B."/>
            <person name="Lu D."/>
            <person name="Skrede I."/>
            <person name="Drula E."/>
            <person name="Henrissat B."/>
            <person name="Morin E."/>
            <person name="Kohler A."/>
            <person name="Barry K."/>
            <person name="LaButti K."/>
            <person name="Morin E."/>
            <person name="Salamov A."/>
            <person name="Lipzen A."/>
            <person name="Mereny Z."/>
            <person name="Hegedus B."/>
            <person name="Baldrian P."/>
            <person name="Stursova M."/>
            <person name="Weitz H."/>
            <person name="Taylor A."/>
            <person name="Grigoriev I.V."/>
            <person name="Nagy L.G."/>
            <person name="Martin F."/>
            <person name="Kauserud H."/>
        </authorList>
    </citation>
    <scope>NUCLEOTIDE SEQUENCE</scope>
    <source>
        <strain evidence="2">CBHHK067</strain>
    </source>
</reference>
<name>A0AAD7CTE7_MYCRO</name>
<organism evidence="2 3">
    <name type="scientific">Mycena rosella</name>
    <name type="common">Pink bonnet</name>
    <name type="synonym">Agaricus rosellus</name>
    <dbReference type="NCBI Taxonomy" id="1033263"/>
    <lineage>
        <taxon>Eukaryota</taxon>
        <taxon>Fungi</taxon>
        <taxon>Dikarya</taxon>
        <taxon>Basidiomycota</taxon>
        <taxon>Agaricomycotina</taxon>
        <taxon>Agaricomycetes</taxon>
        <taxon>Agaricomycetidae</taxon>
        <taxon>Agaricales</taxon>
        <taxon>Marasmiineae</taxon>
        <taxon>Mycenaceae</taxon>
        <taxon>Mycena</taxon>
    </lineage>
</organism>
<feature type="compositionally biased region" description="Basic residues" evidence="1">
    <location>
        <begin position="128"/>
        <end position="139"/>
    </location>
</feature>
<evidence type="ECO:0008006" key="4">
    <source>
        <dbReference type="Google" id="ProtNLM"/>
    </source>
</evidence>
<comment type="caution">
    <text evidence="2">The sequence shown here is derived from an EMBL/GenBank/DDBJ whole genome shotgun (WGS) entry which is preliminary data.</text>
</comment>
<dbReference type="EMBL" id="JARKIE010000239">
    <property type="protein sequence ID" value="KAJ7662474.1"/>
    <property type="molecule type" value="Genomic_DNA"/>
</dbReference>
<evidence type="ECO:0000256" key="1">
    <source>
        <dbReference type="SAM" id="MobiDB-lite"/>
    </source>
</evidence>
<proteinExistence type="predicted"/>
<accession>A0AAD7CTE7</accession>